<dbReference type="Proteomes" id="UP001160148">
    <property type="component" value="Unassembled WGS sequence"/>
</dbReference>
<organism evidence="1 2">
    <name type="scientific">Macrosiphum euphorbiae</name>
    <name type="common">potato aphid</name>
    <dbReference type="NCBI Taxonomy" id="13131"/>
    <lineage>
        <taxon>Eukaryota</taxon>
        <taxon>Metazoa</taxon>
        <taxon>Ecdysozoa</taxon>
        <taxon>Arthropoda</taxon>
        <taxon>Hexapoda</taxon>
        <taxon>Insecta</taxon>
        <taxon>Pterygota</taxon>
        <taxon>Neoptera</taxon>
        <taxon>Paraneoptera</taxon>
        <taxon>Hemiptera</taxon>
        <taxon>Sternorrhyncha</taxon>
        <taxon>Aphidomorpha</taxon>
        <taxon>Aphidoidea</taxon>
        <taxon>Aphididae</taxon>
        <taxon>Macrosiphini</taxon>
        <taxon>Macrosiphum</taxon>
    </lineage>
</organism>
<dbReference type="EMBL" id="CARXXK010000001">
    <property type="protein sequence ID" value="CAI6347707.1"/>
    <property type="molecule type" value="Genomic_DNA"/>
</dbReference>
<sequence>MANEWTSFLGSIDNNAQGWSKLHKLNKRLLRKPPPVHPLQDHEGNLQFDPETNANIFSQSMEEQFKTLVTYCWVDDVVHDSIEQYDEAINKKSIFFSPGEVH</sequence>
<evidence type="ECO:0000313" key="2">
    <source>
        <dbReference type="Proteomes" id="UP001160148"/>
    </source>
</evidence>
<protein>
    <submittedName>
        <fullName evidence="1">Uncharacterized protein</fullName>
    </submittedName>
</protein>
<proteinExistence type="predicted"/>
<comment type="caution">
    <text evidence="1">The sequence shown here is derived from an EMBL/GenBank/DDBJ whole genome shotgun (WGS) entry which is preliminary data.</text>
</comment>
<keyword evidence="2" id="KW-1185">Reference proteome</keyword>
<accession>A0AAV0VWY3</accession>
<reference evidence="1 2" key="1">
    <citation type="submission" date="2023-01" db="EMBL/GenBank/DDBJ databases">
        <authorList>
            <person name="Whitehead M."/>
        </authorList>
    </citation>
    <scope>NUCLEOTIDE SEQUENCE [LARGE SCALE GENOMIC DNA]</scope>
</reference>
<gene>
    <name evidence="1" type="ORF">MEUPH1_LOCUS4466</name>
</gene>
<dbReference type="AlphaFoldDB" id="A0AAV0VWY3"/>
<name>A0AAV0VWY3_9HEMI</name>
<evidence type="ECO:0000313" key="1">
    <source>
        <dbReference type="EMBL" id="CAI6347707.1"/>
    </source>
</evidence>